<protein>
    <submittedName>
        <fullName evidence="1">Uncharacterized protein</fullName>
    </submittedName>
</protein>
<dbReference type="EMBL" id="KY514265">
    <property type="protein sequence ID" value="ARB11914.1"/>
    <property type="molecule type" value="Genomic_DNA"/>
</dbReference>
<evidence type="ECO:0000313" key="2">
    <source>
        <dbReference type="Proteomes" id="UP000241977"/>
    </source>
</evidence>
<name>A0A2P0PB26_9CAUD</name>
<reference evidence="1 2" key="1">
    <citation type="submission" date="2017-01" db="EMBL/GenBank/DDBJ databases">
        <title>Isolation and Characterization of Pectobacterium phages.</title>
        <authorList>
            <person name="Buttimer C.T.H."/>
            <person name="Lucid A."/>
            <person name="Coffey A."/>
        </authorList>
    </citation>
    <scope>NUCLEOTIDE SEQUENCE [LARGE SCALE GENOMIC DNA]</scope>
</reference>
<proteinExistence type="predicted"/>
<organism evidence="1 2">
    <name type="scientific">Pectobacterium phage vB_PatP_CB3</name>
    <dbReference type="NCBI Taxonomy" id="1958918"/>
    <lineage>
        <taxon>Viruses</taxon>
        <taxon>Duplodnaviria</taxon>
        <taxon>Heunggongvirae</taxon>
        <taxon>Uroviricota</taxon>
        <taxon>Caudoviricetes</taxon>
        <taxon>Schitoviridae</taxon>
        <taxon>Cbunavirus</taxon>
        <taxon>Cbunavirus CB4</taxon>
    </lineage>
</organism>
<evidence type="ECO:0000313" key="1">
    <source>
        <dbReference type="EMBL" id="ARB11914.1"/>
    </source>
</evidence>
<sequence length="108" mass="12286">MSLEDDIESQLKRDKRTLERGKSLQRLLNSSDFKSVIVNGFLREYALHLVYQRADSTEIGDITSRKIDAVAEFKAYLDKILEEAATAQKSVDEATDALVKIRNHEDEA</sequence>
<gene>
    <name evidence="1" type="ORF">CB3_090</name>
</gene>
<accession>A0A2P0PB26</accession>
<dbReference type="Proteomes" id="UP000241977">
    <property type="component" value="Segment"/>
</dbReference>